<dbReference type="EMBL" id="AODQ01000021">
    <property type="protein sequence ID" value="EMR03646.1"/>
    <property type="molecule type" value="Genomic_DNA"/>
</dbReference>
<dbReference type="eggNOG" id="COG4771">
    <property type="taxonomic scope" value="Bacteria"/>
</dbReference>
<dbReference type="InterPro" id="IPR036942">
    <property type="entry name" value="Beta-barrel_TonB_sf"/>
</dbReference>
<dbReference type="Proteomes" id="UP000011910">
    <property type="component" value="Unassembled WGS sequence"/>
</dbReference>
<evidence type="ECO:0000256" key="2">
    <source>
        <dbReference type="ARBA" id="ARBA00023136"/>
    </source>
</evidence>
<protein>
    <recommendedName>
        <fullName evidence="6">TonB-dependent receptor-like beta-barrel domain-containing protein</fullName>
    </recommendedName>
</protein>
<keyword evidence="5" id="KW-1185">Reference proteome</keyword>
<keyword evidence="2" id="KW-0472">Membrane</keyword>
<dbReference type="STRING" id="1279009.ADICEAN_01243"/>
<keyword evidence="3" id="KW-0998">Cell outer membrane</keyword>
<proteinExistence type="predicted"/>
<dbReference type="SUPFAM" id="SSF56935">
    <property type="entry name" value="Porins"/>
    <property type="match status" value="1"/>
</dbReference>
<dbReference type="RefSeq" id="WP_009194643.1">
    <property type="nucleotide sequence ID" value="NZ_AODQ01000021.1"/>
</dbReference>
<name>M7N8V8_9BACT</name>
<gene>
    <name evidence="4" type="ORF">ADICEAN_01243</name>
</gene>
<comment type="caution">
    <text evidence="4">The sequence shown here is derived from an EMBL/GenBank/DDBJ whole genome shotgun (WGS) entry which is preliminary data.</text>
</comment>
<organism evidence="4 5">
    <name type="scientific">Cesiribacter andamanensis AMV16</name>
    <dbReference type="NCBI Taxonomy" id="1279009"/>
    <lineage>
        <taxon>Bacteria</taxon>
        <taxon>Pseudomonadati</taxon>
        <taxon>Bacteroidota</taxon>
        <taxon>Cytophagia</taxon>
        <taxon>Cytophagales</taxon>
        <taxon>Cesiribacteraceae</taxon>
        <taxon>Cesiribacter</taxon>
    </lineage>
</organism>
<sequence>MFEQHGRWRIGYEAYYTGQQYLSDGSRTRDYWVMGLMALREMEKLSLFLNFENFLDTRQSRYGEIVQPPLSNPRFAQIWAPTDGFVINGGFIWKLFGEAHH</sequence>
<accession>M7N8V8</accession>
<evidence type="ECO:0000313" key="4">
    <source>
        <dbReference type="EMBL" id="EMR03646.1"/>
    </source>
</evidence>
<dbReference type="AlphaFoldDB" id="M7N8V8"/>
<dbReference type="GO" id="GO:0009279">
    <property type="term" value="C:cell outer membrane"/>
    <property type="evidence" value="ECO:0007669"/>
    <property type="project" value="UniProtKB-SubCell"/>
</dbReference>
<reference evidence="4 5" key="1">
    <citation type="journal article" date="2013" name="Genome Announc.">
        <title>Draft Genome Sequence of Cesiribacter andamanensis Strain AMV16T, Isolated from a Soil Sample from a Mud Volcano in the Andaman Islands, India.</title>
        <authorList>
            <person name="Shivaji S."/>
            <person name="Ara S."/>
            <person name="Begum Z."/>
            <person name="Srinivas T.N."/>
            <person name="Singh A."/>
            <person name="Kumar Pinnaka A."/>
        </authorList>
    </citation>
    <scope>NUCLEOTIDE SEQUENCE [LARGE SCALE GENOMIC DNA]</scope>
    <source>
        <strain evidence="4 5">AMV16</strain>
    </source>
</reference>
<comment type="subcellular location">
    <subcellularLocation>
        <location evidence="1">Cell outer membrane</location>
    </subcellularLocation>
</comment>
<dbReference type="Gene3D" id="2.40.170.20">
    <property type="entry name" value="TonB-dependent receptor, beta-barrel domain"/>
    <property type="match status" value="1"/>
</dbReference>
<dbReference type="PATRIC" id="fig|1279009.4.peg.1257"/>
<evidence type="ECO:0008006" key="6">
    <source>
        <dbReference type="Google" id="ProtNLM"/>
    </source>
</evidence>
<dbReference type="OrthoDB" id="1109239at2"/>
<evidence type="ECO:0000256" key="3">
    <source>
        <dbReference type="ARBA" id="ARBA00023237"/>
    </source>
</evidence>
<evidence type="ECO:0000256" key="1">
    <source>
        <dbReference type="ARBA" id="ARBA00004442"/>
    </source>
</evidence>
<evidence type="ECO:0000313" key="5">
    <source>
        <dbReference type="Proteomes" id="UP000011910"/>
    </source>
</evidence>